<evidence type="ECO:0000259" key="12">
    <source>
        <dbReference type="Pfam" id="PF01817"/>
    </source>
</evidence>
<evidence type="ECO:0000256" key="2">
    <source>
        <dbReference type="ARBA" id="ARBA00004817"/>
    </source>
</evidence>
<dbReference type="InterPro" id="IPR037039">
    <property type="entry name" value="CM_AroQ_sf_eucaryotic"/>
</dbReference>
<name>A0A8K0UX14_9AGAR</name>
<dbReference type="AlphaFoldDB" id="A0A8K0UX14"/>
<keyword evidence="7" id="KW-0028">Amino-acid biosynthesis</keyword>
<evidence type="ECO:0000256" key="1">
    <source>
        <dbReference type="ARBA" id="ARBA00004496"/>
    </source>
</evidence>
<keyword evidence="9" id="KW-0584">Phenylalanine biosynthesis</keyword>
<proteinExistence type="predicted"/>
<organism evidence="13 14">
    <name type="scientific">Cristinia sonorae</name>
    <dbReference type="NCBI Taxonomy" id="1940300"/>
    <lineage>
        <taxon>Eukaryota</taxon>
        <taxon>Fungi</taxon>
        <taxon>Dikarya</taxon>
        <taxon>Basidiomycota</taxon>
        <taxon>Agaricomycotina</taxon>
        <taxon>Agaricomycetes</taxon>
        <taxon>Agaricomycetidae</taxon>
        <taxon>Agaricales</taxon>
        <taxon>Pleurotineae</taxon>
        <taxon>Stephanosporaceae</taxon>
        <taxon>Cristinia</taxon>
    </lineage>
</organism>
<dbReference type="InterPro" id="IPR036263">
    <property type="entry name" value="Chorismate_II_sf"/>
</dbReference>
<evidence type="ECO:0000256" key="8">
    <source>
        <dbReference type="ARBA" id="ARBA00023141"/>
    </source>
</evidence>
<evidence type="ECO:0000313" key="13">
    <source>
        <dbReference type="EMBL" id="KAH8104769.1"/>
    </source>
</evidence>
<evidence type="ECO:0000256" key="9">
    <source>
        <dbReference type="ARBA" id="ARBA00023222"/>
    </source>
</evidence>
<keyword evidence="6" id="KW-0827">Tyrosine biosynthesis</keyword>
<evidence type="ECO:0000256" key="5">
    <source>
        <dbReference type="ARBA" id="ARBA00022490"/>
    </source>
</evidence>
<dbReference type="SUPFAM" id="SSF48600">
    <property type="entry name" value="Chorismate mutase II"/>
    <property type="match status" value="1"/>
</dbReference>
<dbReference type="OrthoDB" id="191918at2759"/>
<evidence type="ECO:0000313" key="14">
    <source>
        <dbReference type="Proteomes" id="UP000813824"/>
    </source>
</evidence>
<comment type="subcellular location">
    <subcellularLocation>
        <location evidence="1">Cytoplasm</location>
    </subcellularLocation>
</comment>
<sequence length="297" mass="33697">MAHQQINFTLSGNLLDLEKIRGILTRLEDTIIFSLIERAQFAHNPRLYQKGSFPELKEIGFEGSMLDWFLKETEAFHAKARRFTSPDEYPFTPVADLPPPLLKPIPYPQLLHPNKVNANRSILSFYTRSIVPRITRQATLTLAALKRANGIVGDEEYEDDGNYGSAGVLDMEVLQAISKRVHYGKFVSEVKFLENPAAFIPHILKPNRDALGDLITKPEVEKRLLQRLRKKALVYAQDFAPDGEPKGGEAKIDVDGVVELYENYIIPLTKEVEVDYLLVRLEGVSQTEIDELLKKKP</sequence>
<dbReference type="Pfam" id="PF01817">
    <property type="entry name" value="CM_2"/>
    <property type="match status" value="1"/>
</dbReference>
<dbReference type="NCBIfam" id="TIGR01802">
    <property type="entry name" value="CM_pl-yst"/>
    <property type="match status" value="1"/>
</dbReference>
<dbReference type="InterPro" id="IPR002701">
    <property type="entry name" value="CM_II_prokaryot"/>
</dbReference>
<dbReference type="GO" id="GO:0005737">
    <property type="term" value="C:cytoplasm"/>
    <property type="evidence" value="ECO:0007669"/>
    <property type="project" value="UniProtKB-SubCell"/>
</dbReference>
<evidence type="ECO:0000256" key="3">
    <source>
        <dbReference type="ARBA" id="ARBA00012404"/>
    </source>
</evidence>
<evidence type="ECO:0000256" key="7">
    <source>
        <dbReference type="ARBA" id="ARBA00022605"/>
    </source>
</evidence>
<dbReference type="UniPathway" id="UPA00120">
    <property type="reaction ID" value="UER00203"/>
</dbReference>
<dbReference type="GO" id="GO:0006571">
    <property type="term" value="P:tyrosine biosynthetic process"/>
    <property type="evidence" value="ECO:0007669"/>
    <property type="project" value="UniProtKB-KW"/>
</dbReference>
<keyword evidence="14" id="KW-1185">Reference proteome</keyword>
<keyword evidence="5" id="KW-0963">Cytoplasm</keyword>
<comment type="pathway">
    <text evidence="2">Metabolic intermediate biosynthesis; prephenate biosynthesis; prephenate from chorismate: step 1/1.</text>
</comment>
<keyword evidence="10" id="KW-0413">Isomerase</keyword>
<dbReference type="EC" id="5.4.99.5" evidence="3"/>
<gene>
    <name evidence="13" type="ORF">BXZ70DRAFT_614997</name>
</gene>
<dbReference type="PANTHER" id="PTHR21145">
    <property type="entry name" value="CHORISMATE MUTASE"/>
    <property type="match status" value="1"/>
</dbReference>
<keyword evidence="8" id="KW-0057">Aromatic amino acid biosynthesis</keyword>
<dbReference type="GO" id="GO:0046417">
    <property type="term" value="P:chorismate metabolic process"/>
    <property type="evidence" value="ECO:0007669"/>
    <property type="project" value="InterPro"/>
</dbReference>
<dbReference type="PANTHER" id="PTHR21145:SF12">
    <property type="entry name" value="CHORISMATE MUTASE"/>
    <property type="match status" value="1"/>
</dbReference>
<protein>
    <recommendedName>
        <fullName evidence="4">Chorismate mutase</fullName>
        <ecNumber evidence="3">5.4.99.5</ecNumber>
    </recommendedName>
</protein>
<dbReference type="EMBL" id="JAEVFJ010000005">
    <property type="protein sequence ID" value="KAH8104769.1"/>
    <property type="molecule type" value="Genomic_DNA"/>
</dbReference>
<comment type="catalytic activity">
    <reaction evidence="11">
        <text>chorismate = prephenate</text>
        <dbReference type="Rhea" id="RHEA:13897"/>
        <dbReference type="ChEBI" id="CHEBI:29748"/>
        <dbReference type="ChEBI" id="CHEBI:29934"/>
        <dbReference type="EC" id="5.4.99.5"/>
    </reaction>
    <physiologicalReaction direction="left-to-right" evidence="11">
        <dbReference type="Rhea" id="RHEA:13898"/>
    </physiologicalReaction>
</comment>
<evidence type="ECO:0000256" key="4">
    <source>
        <dbReference type="ARBA" id="ARBA00020296"/>
    </source>
</evidence>
<reference evidence="13" key="1">
    <citation type="journal article" date="2021" name="New Phytol.">
        <title>Evolutionary innovations through gain and loss of genes in the ectomycorrhizal Boletales.</title>
        <authorList>
            <person name="Wu G."/>
            <person name="Miyauchi S."/>
            <person name="Morin E."/>
            <person name="Kuo A."/>
            <person name="Drula E."/>
            <person name="Varga T."/>
            <person name="Kohler A."/>
            <person name="Feng B."/>
            <person name="Cao Y."/>
            <person name="Lipzen A."/>
            <person name="Daum C."/>
            <person name="Hundley H."/>
            <person name="Pangilinan J."/>
            <person name="Johnson J."/>
            <person name="Barry K."/>
            <person name="LaButti K."/>
            <person name="Ng V."/>
            <person name="Ahrendt S."/>
            <person name="Min B."/>
            <person name="Choi I.G."/>
            <person name="Park H."/>
            <person name="Plett J.M."/>
            <person name="Magnuson J."/>
            <person name="Spatafora J.W."/>
            <person name="Nagy L.G."/>
            <person name="Henrissat B."/>
            <person name="Grigoriev I.V."/>
            <person name="Yang Z.L."/>
            <person name="Xu J."/>
            <person name="Martin F.M."/>
        </authorList>
    </citation>
    <scope>NUCLEOTIDE SEQUENCE</scope>
    <source>
        <strain evidence="13">KKN 215</strain>
    </source>
</reference>
<comment type="caution">
    <text evidence="13">The sequence shown here is derived from an EMBL/GenBank/DDBJ whole genome shotgun (WGS) entry which is preliminary data.</text>
</comment>
<dbReference type="GO" id="GO:0004106">
    <property type="term" value="F:chorismate mutase activity"/>
    <property type="evidence" value="ECO:0007669"/>
    <property type="project" value="UniProtKB-EC"/>
</dbReference>
<feature type="domain" description="Chorismate mutase" evidence="12">
    <location>
        <begin position="168"/>
        <end position="273"/>
    </location>
</feature>
<evidence type="ECO:0000256" key="6">
    <source>
        <dbReference type="ARBA" id="ARBA00022498"/>
    </source>
</evidence>
<accession>A0A8K0UX14</accession>
<evidence type="ECO:0000256" key="10">
    <source>
        <dbReference type="ARBA" id="ARBA00023235"/>
    </source>
</evidence>
<dbReference type="InterPro" id="IPR008238">
    <property type="entry name" value="Chorismate_mutase_AroQ_euk"/>
</dbReference>
<dbReference type="GO" id="GO:0009094">
    <property type="term" value="P:L-phenylalanine biosynthetic process"/>
    <property type="evidence" value="ECO:0007669"/>
    <property type="project" value="UniProtKB-KW"/>
</dbReference>
<evidence type="ECO:0000256" key="11">
    <source>
        <dbReference type="ARBA" id="ARBA00023979"/>
    </source>
</evidence>
<dbReference type="Proteomes" id="UP000813824">
    <property type="component" value="Unassembled WGS sequence"/>
</dbReference>
<dbReference type="PROSITE" id="PS51169">
    <property type="entry name" value="CHORISMATE_MUT_3"/>
    <property type="match status" value="1"/>
</dbReference>
<dbReference type="Gene3D" id="1.10.590.10">
    <property type="entry name" value="Chorismate mutase, AroQ class superfamily, eukaryotic"/>
    <property type="match status" value="1"/>
</dbReference>